<name>A0AAV1UKI8_9STRA</name>
<dbReference type="EMBL" id="CAKLBY020000195">
    <property type="protein sequence ID" value="CAK7933793.1"/>
    <property type="molecule type" value="Genomic_DNA"/>
</dbReference>
<dbReference type="Proteomes" id="UP001162060">
    <property type="component" value="Unassembled WGS sequence"/>
</dbReference>
<evidence type="ECO:0000256" key="1">
    <source>
        <dbReference type="SAM" id="MobiDB-lite"/>
    </source>
</evidence>
<reference evidence="2" key="1">
    <citation type="submission" date="2024-01" db="EMBL/GenBank/DDBJ databases">
        <authorList>
            <person name="Webb A."/>
        </authorList>
    </citation>
    <scope>NUCLEOTIDE SEQUENCE</scope>
    <source>
        <strain evidence="2">Pm1</strain>
    </source>
</reference>
<protein>
    <submittedName>
        <fullName evidence="2">Uncharacterized protein</fullName>
    </submittedName>
</protein>
<dbReference type="AlphaFoldDB" id="A0AAV1UKI8"/>
<evidence type="ECO:0000313" key="3">
    <source>
        <dbReference type="Proteomes" id="UP001162060"/>
    </source>
</evidence>
<organism evidence="2 3">
    <name type="scientific">Peronospora matthiolae</name>
    <dbReference type="NCBI Taxonomy" id="2874970"/>
    <lineage>
        <taxon>Eukaryota</taxon>
        <taxon>Sar</taxon>
        <taxon>Stramenopiles</taxon>
        <taxon>Oomycota</taxon>
        <taxon>Peronosporomycetes</taxon>
        <taxon>Peronosporales</taxon>
        <taxon>Peronosporaceae</taxon>
        <taxon>Peronospora</taxon>
    </lineage>
</organism>
<gene>
    <name evidence="2" type="ORF">PM001_LOCUS18943</name>
</gene>
<proteinExistence type="predicted"/>
<accession>A0AAV1UKI8</accession>
<comment type="caution">
    <text evidence="2">The sequence shown here is derived from an EMBL/GenBank/DDBJ whole genome shotgun (WGS) entry which is preliminary data.</text>
</comment>
<feature type="region of interest" description="Disordered" evidence="1">
    <location>
        <begin position="1"/>
        <end position="24"/>
    </location>
</feature>
<evidence type="ECO:0000313" key="2">
    <source>
        <dbReference type="EMBL" id="CAK7933793.1"/>
    </source>
</evidence>
<sequence length="100" mass="11096">MDTLKGGVAYEQGGHDTEQPRRTSTTAVIANRIELSGSKRRDQLKFFKSDDRVTHGRTRRRGTLRRQSGHACLTNDVTAVLLSTDVRDKDGFCMDASSPS</sequence>